<evidence type="ECO:0000259" key="1">
    <source>
        <dbReference type="PROSITE" id="PS51186"/>
    </source>
</evidence>
<dbReference type="EMBL" id="CP159872">
    <property type="protein sequence ID" value="XCM83306.1"/>
    <property type="molecule type" value="Genomic_DNA"/>
</dbReference>
<dbReference type="SUPFAM" id="SSF55729">
    <property type="entry name" value="Acyl-CoA N-acyltransferases (Nat)"/>
    <property type="match status" value="1"/>
</dbReference>
<proteinExistence type="predicted"/>
<gene>
    <name evidence="2" type="ORF">ABWK59_32460</name>
</gene>
<evidence type="ECO:0000313" key="2">
    <source>
        <dbReference type="EMBL" id="XCM83306.1"/>
    </source>
</evidence>
<protein>
    <submittedName>
        <fullName evidence="2">GNAT family N-acetyltransferase</fullName>
    </submittedName>
</protein>
<feature type="domain" description="N-acetyltransferase" evidence="1">
    <location>
        <begin position="154"/>
        <end position="311"/>
    </location>
</feature>
<dbReference type="Pfam" id="PF00583">
    <property type="entry name" value="Acetyltransf_1"/>
    <property type="match status" value="1"/>
</dbReference>
<dbReference type="GO" id="GO:0016747">
    <property type="term" value="F:acyltransferase activity, transferring groups other than amino-acyl groups"/>
    <property type="evidence" value="ECO:0007669"/>
    <property type="project" value="InterPro"/>
</dbReference>
<organism evidence="2">
    <name type="scientific">Kitasatospora camelliae</name>
    <dbReference type="NCBI Taxonomy" id="3156397"/>
    <lineage>
        <taxon>Bacteria</taxon>
        <taxon>Bacillati</taxon>
        <taxon>Actinomycetota</taxon>
        <taxon>Actinomycetes</taxon>
        <taxon>Kitasatosporales</taxon>
        <taxon>Streptomycetaceae</taxon>
        <taxon>Kitasatospora</taxon>
    </lineage>
</organism>
<dbReference type="CDD" id="cd04301">
    <property type="entry name" value="NAT_SF"/>
    <property type="match status" value="1"/>
</dbReference>
<dbReference type="PROSITE" id="PS51186">
    <property type="entry name" value="GNAT"/>
    <property type="match status" value="1"/>
</dbReference>
<dbReference type="RefSeq" id="WP_354644241.1">
    <property type="nucleotide sequence ID" value="NZ_CP159872.1"/>
</dbReference>
<dbReference type="AlphaFoldDB" id="A0AAU8K776"/>
<dbReference type="KEGG" id="kcm:ABWK59_32460"/>
<reference evidence="2" key="1">
    <citation type="submission" date="2024-06" db="EMBL/GenBank/DDBJ databases">
        <title>The genome sequences of Kitasatospora sp. strain HUAS MG31.</title>
        <authorList>
            <person name="Mo P."/>
        </authorList>
    </citation>
    <scope>NUCLEOTIDE SEQUENCE</scope>
    <source>
        <strain evidence="2">HUAS MG31</strain>
    </source>
</reference>
<dbReference type="InterPro" id="IPR016181">
    <property type="entry name" value="Acyl_CoA_acyltransferase"/>
</dbReference>
<name>A0AAU8K776_9ACTN</name>
<dbReference type="InterPro" id="IPR000182">
    <property type="entry name" value="GNAT_dom"/>
</dbReference>
<sequence length="311" mass="33339">MSSFTPLADRSDWYPAFRQRHLDSYRATGVPAAAAELLVDQLLDPAQDWTAVAVTDGNGRRIGQAVVGVIDPQGRSIGRIVDLWTDPAEDPTGDHHRAARAWAQAWCTEHAARRVAVRLAEPHPSFAGYPVRSQTRYKALASPTAAAAGRADGVTTRPMTGAEYPAWVAGEQESYIADIVRSGTKTAEEARKQAEQEFLELLPDGPATADTAILVIEADGAQVGVVWLRHGYLPGVSYLYTVAVHPEHRGRGFGRAAMAVADETSAAAGDLGLMFNVFGGNDVAMNLYTSAGYLVLEESRSIDLAPANGRE</sequence>
<accession>A0AAU8K776</accession>
<dbReference type="Gene3D" id="3.40.630.30">
    <property type="match status" value="1"/>
</dbReference>